<dbReference type="Gene3D" id="3.40.50.2300">
    <property type="match status" value="2"/>
</dbReference>
<evidence type="ECO:0000256" key="1">
    <source>
        <dbReference type="ARBA" id="ARBA00023015"/>
    </source>
</evidence>
<protein>
    <recommendedName>
        <fullName evidence="4">HTH gntR-type domain-containing protein</fullName>
    </recommendedName>
</protein>
<name>A0A178IQM7_9BACT</name>
<evidence type="ECO:0000256" key="3">
    <source>
        <dbReference type="ARBA" id="ARBA00023163"/>
    </source>
</evidence>
<evidence type="ECO:0000256" key="2">
    <source>
        <dbReference type="ARBA" id="ARBA00023125"/>
    </source>
</evidence>
<dbReference type="SUPFAM" id="SSF53822">
    <property type="entry name" value="Periplasmic binding protein-like I"/>
    <property type="match status" value="1"/>
</dbReference>
<keyword evidence="3" id="KW-0804">Transcription</keyword>
<evidence type="ECO:0000259" key="4">
    <source>
        <dbReference type="Pfam" id="PF00392"/>
    </source>
</evidence>
<feature type="domain" description="HTH gntR-type" evidence="4">
    <location>
        <begin position="34"/>
        <end position="79"/>
    </location>
</feature>
<reference evidence="5 6" key="1">
    <citation type="submission" date="2016-01" db="EMBL/GenBank/DDBJ databases">
        <title>High potential of lignocellulose degradation of a new Verrucomicrobia species.</title>
        <authorList>
            <person name="Wang Y."/>
            <person name="Shi Y."/>
            <person name="Qiu Z."/>
            <person name="Liu S."/>
            <person name="Yang H."/>
        </authorList>
    </citation>
    <scope>NUCLEOTIDE SEQUENCE [LARGE SCALE GENOMIC DNA]</scope>
    <source>
        <strain evidence="5 6">TSB47</strain>
    </source>
</reference>
<dbReference type="AlphaFoldDB" id="A0A178IQM7"/>
<gene>
    <name evidence="5" type="ORF">AW736_01295</name>
</gene>
<sequence length="365" mass="40920">MPSEKHPLKLKPAFRPMSLPAQLVEVLRGDIGVQKLGPVLPGERQLAVAYHVSRATMRRVVEALIDEHLLARKSNGRLVVGEARGLPRGGRASGIEHVGFITRFRMHELARHELIWLDRLREMLMISGFRLTVHSRADIYHKEPRSHLRLLMEEYPKTIWLLHRSTPAMQAFFPEARIPAIVVGSPHEGSPLPSVENDQYSLSFNAALLAKRRGYEHLVFLFNDDSAAGVRLGMRGLNDGIARTGLRLTLKRYEYNVSPVLDSLHALAGQKRERCVLLVDAAYSALRAMTWLMGKGVRFPRDLGLFCRDSAGYLNECCPAVEHYAFDPLAFAQKAHRCVLHLGRGESLHGKSFKIIPALIKGGSL</sequence>
<dbReference type="PRINTS" id="PR00035">
    <property type="entry name" value="HTHGNTR"/>
</dbReference>
<dbReference type="STRING" id="1184151.AW736_01295"/>
<dbReference type="GO" id="GO:0003677">
    <property type="term" value="F:DNA binding"/>
    <property type="evidence" value="ECO:0007669"/>
    <property type="project" value="UniProtKB-KW"/>
</dbReference>
<dbReference type="InterPro" id="IPR036388">
    <property type="entry name" value="WH-like_DNA-bd_sf"/>
</dbReference>
<dbReference type="InterPro" id="IPR000524">
    <property type="entry name" value="Tscrpt_reg_HTH_GntR"/>
</dbReference>
<organism evidence="5 6">
    <name type="scientific">Termitidicoccus mucosus</name>
    <dbReference type="NCBI Taxonomy" id="1184151"/>
    <lineage>
        <taxon>Bacteria</taxon>
        <taxon>Pseudomonadati</taxon>
        <taxon>Verrucomicrobiota</taxon>
        <taxon>Opitutia</taxon>
        <taxon>Opitutales</taxon>
        <taxon>Opitutaceae</taxon>
        <taxon>Termitidicoccus</taxon>
    </lineage>
</organism>
<dbReference type="Gene3D" id="1.10.10.10">
    <property type="entry name" value="Winged helix-like DNA-binding domain superfamily/Winged helix DNA-binding domain"/>
    <property type="match status" value="1"/>
</dbReference>
<dbReference type="Pfam" id="PF00392">
    <property type="entry name" value="GntR"/>
    <property type="match status" value="1"/>
</dbReference>
<dbReference type="GO" id="GO:0003700">
    <property type="term" value="F:DNA-binding transcription factor activity"/>
    <property type="evidence" value="ECO:0007669"/>
    <property type="project" value="InterPro"/>
</dbReference>
<dbReference type="InterPro" id="IPR036390">
    <property type="entry name" value="WH_DNA-bd_sf"/>
</dbReference>
<keyword evidence="1" id="KW-0805">Transcription regulation</keyword>
<evidence type="ECO:0000313" key="6">
    <source>
        <dbReference type="Proteomes" id="UP000078486"/>
    </source>
</evidence>
<comment type="caution">
    <text evidence="5">The sequence shown here is derived from an EMBL/GenBank/DDBJ whole genome shotgun (WGS) entry which is preliminary data.</text>
</comment>
<accession>A0A178IQM7</accession>
<evidence type="ECO:0000313" key="5">
    <source>
        <dbReference type="EMBL" id="OAM91797.1"/>
    </source>
</evidence>
<dbReference type="EMBL" id="LRRQ01000014">
    <property type="protein sequence ID" value="OAM91797.1"/>
    <property type="molecule type" value="Genomic_DNA"/>
</dbReference>
<proteinExistence type="predicted"/>
<dbReference type="RefSeq" id="WP_068768476.1">
    <property type="nucleotide sequence ID" value="NZ_CP109796.1"/>
</dbReference>
<dbReference type="InterPro" id="IPR028082">
    <property type="entry name" value="Peripla_BP_I"/>
</dbReference>
<keyword evidence="2" id="KW-0238">DNA-binding</keyword>
<dbReference type="SUPFAM" id="SSF46785">
    <property type="entry name" value="Winged helix' DNA-binding domain"/>
    <property type="match status" value="1"/>
</dbReference>
<keyword evidence="6" id="KW-1185">Reference proteome</keyword>
<dbReference type="Proteomes" id="UP000078486">
    <property type="component" value="Unassembled WGS sequence"/>
</dbReference>